<feature type="coiled-coil region" evidence="1">
    <location>
        <begin position="1741"/>
        <end position="1829"/>
    </location>
</feature>
<feature type="coiled-coil region" evidence="1">
    <location>
        <begin position="981"/>
        <end position="1031"/>
    </location>
</feature>
<name>A0A507FK29_9FUNG</name>
<feature type="coiled-coil region" evidence="1">
    <location>
        <begin position="1413"/>
        <end position="1440"/>
    </location>
</feature>
<feature type="coiled-coil region" evidence="1">
    <location>
        <begin position="399"/>
        <end position="426"/>
    </location>
</feature>
<feature type="compositionally biased region" description="Low complexity" evidence="2">
    <location>
        <begin position="1497"/>
        <end position="1513"/>
    </location>
</feature>
<keyword evidence="4" id="KW-1185">Reference proteome</keyword>
<proteinExistence type="predicted"/>
<feature type="coiled-coil region" evidence="1">
    <location>
        <begin position="299"/>
        <end position="326"/>
    </location>
</feature>
<feature type="region of interest" description="Disordered" evidence="2">
    <location>
        <begin position="1"/>
        <end position="50"/>
    </location>
</feature>
<organism evidence="3 4">
    <name type="scientific">Chytriomyces confervae</name>
    <dbReference type="NCBI Taxonomy" id="246404"/>
    <lineage>
        <taxon>Eukaryota</taxon>
        <taxon>Fungi</taxon>
        <taxon>Fungi incertae sedis</taxon>
        <taxon>Chytridiomycota</taxon>
        <taxon>Chytridiomycota incertae sedis</taxon>
        <taxon>Chytridiomycetes</taxon>
        <taxon>Chytridiales</taxon>
        <taxon>Chytriomycetaceae</taxon>
        <taxon>Chytriomyces</taxon>
    </lineage>
</organism>
<evidence type="ECO:0000256" key="2">
    <source>
        <dbReference type="SAM" id="MobiDB-lite"/>
    </source>
</evidence>
<evidence type="ECO:0000256" key="1">
    <source>
        <dbReference type="SAM" id="Coils"/>
    </source>
</evidence>
<feature type="coiled-coil region" evidence="1">
    <location>
        <begin position="2100"/>
        <end position="2159"/>
    </location>
</feature>
<feature type="coiled-coil region" evidence="1">
    <location>
        <begin position="2013"/>
        <end position="2074"/>
    </location>
</feature>
<accession>A0A507FK29</accession>
<evidence type="ECO:0000313" key="3">
    <source>
        <dbReference type="EMBL" id="TPX75666.1"/>
    </source>
</evidence>
<feature type="region of interest" description="Disordered" evidence="2">
    <location>
        <begin position="1497"/>
        <end position="1524"/>
    </location>
</feature>
<sequence length="2555" mass="285622">MQTPKKSGGRPGGGGTSSNTRKLAHVSPLRATSTEDTGGETPEPSSYTPISNVNTLAILNSFLSDKGPKTVESLHADLMQAALLGQQLLDEKKNLESRLQAEARANEQLKEQVAGLKSLLKSEHEQRMESSLQLLQKEEMIASMRRKLAATDDVKQEAECLRNRVEHLDGARGHLDKVLNIANKELKAVLGERHYLQLTVQELYDQLGNFMEINASLKNSCAKQVEEYKLIISELQEEKAVLSKKFAEQVSRINSASSKESLDALNKTIKEIFEADQATVLSHTQQQTTADMLALHAALDNVESEKRELLDLISRQQDTIKSMEDDAMAMDAKFSDKSRTPTRDFTAMKDFKSLRSSLSNADLGAAAADSRRMNPSLLSNELNSSSDILSFIEHGQRHSAQIESELVKAESDIEELSKRINSFSHANTSSSSNRAGYPIASNEWSTISFAQQDISSLSASHYVSIETVEALNSTGSRTHRSNKHEPNFSEDRGATTTAAAAATTAISGMDASFLLKVAQEENNYLRNELKEKRVLIDQNEIEIENLKRLVDQAAEEFKQMKGLSLSNLVNSLEQEVKKNLTVQSELTKSLVKTREELLQATANITAKEVELTKEREELNRISARLANAKSPASDELGRAIKENSKLIQGNLDLGSQLSKLTTEFAQNLWELRDMTLSRDHLQAQVTDMEINIRRLKKGELLSGKTSLTHRDWATQTLEDSFLSTGATNQDDKMRAMELEMKAQGKLIELLKADLGDARQLQHESSFDSQTLRLQLSDMRKERDDFRSSVDGFLSNETDLLIDSTPSIYKVTLFEARKKNSELIEKLHASEKNVEGQKATIFTIGSQLAQQSLKLGEIEWMLKQKEDERRSASVKVQKLESEKESILAQLNDATRQLEVISKRSDHTSAEDAAATTERIDNLTAHKSETIQKLEAAQKTMHGASQEIDNVNKISTQTGSDISESVLQLEIKSRVDETNAKQMNALLDQLRDKNLEFDALKANADSFTENQKCARCEANTEQITLLMNKLEKEVSKTKASIDSRAKTEQQNAALTFQLIDLQKKLDATVAEAETAKQQIETKLKSYEEMKKLITLNQRKPAAAVEDDQTPRIILPGEDSNEDLRIVFHSGSPTLAESKKSNAEVFKSSDLLANHLAQTNSVQMQLDAAKRENEALQQRIKSLELHVAESEERIRFLNADSFKHDAFMATQLQDRNNLAAKIGQLQREISEHISAKGELEAELLSKSQEKKSIFKRGSLSPTRGFSRSRNGSSTSKDGSGIALSPTGEKSLEARIVDERDKLAKELSYKSAEVSKLTKDVSDLSIELSKTRLEARAVAEKSTAVAREHADELKCIMMAHSEVEECLQNQIQELTDQLMEPKSLATGTAGDMKQADAFLSNALKMEQVKVKHMEISLKEASIQLTDSQLKLETLESELNILQSKHQMEQHINAQIIDYAQKMLDSSETMQNKMRGVQEKSASAGTAAEMNALREQVLHLQNQLQQQIPQESPSSAKQRSSRSRKMVLRKTAASSVSSVEYSDTEEPSDLEVIKLRQKVEIIENLLNTSATTADQNERDKQSLIKDNEIIKAELENSLQQSTQLETKLKSVSLLLQNKSTECGQLMEEKTQLSNRMDTLVWKLQCAQEKCAEAESKVAILEAKEKRAAPNKTSLSGASVSSLSKDACQGCEQLGNTMKQLIAEVADWQSRGEKASIDITNMEWQKCALEAKLTTAETELTFVRKSKEDLDSALTELKGKMADIKSKHAQELETVKLTAEGKSAALGTEIKQAEETVQAAVQQYNHLQSENEKEIIELQQELSRWETNAADKDAEFLSLKQKCAELEAALLSSQSQSQPKTQHMESSLEEYNSHSEEELKSVLQSYNDKLEELENSNAELAQQLQNLEAEKSTVQSELSAAQSEMQALKEKMIENVRSSVIRCANLKRNVTDLEALVQELEEKNEQLEAGMTSLRDRGDPGSRSLEDTYMDAPLADQEQERRQSGSQNAANEMDWEALVMELKTTNEQLQLDLNAASVQMSDEGKVDELQQRIIDLQERNDGLQAELDQLSAQSSQLKQDALSSANALQLALDEANTKCQEQAILYNTAQFNLEEKDQQIESLTARLEEDVDSWKTVLNLLETRIAELELELANEKTALAGFTKAEQERITELESANSRIVQVKELRISELESLSSRIMQEKEAQISDLDLLSQIVKEKESRISELESLSSQMMLEKDSKISQLESFSSEMAKTKDSQISELETALATTRTERDVLKAETMNQSQLLTKSKSRVEELVKLSIVRSTNLQAKEARISDMEVELARLQSELDKSIQSCDSLAEIQHQTQFSAEVKLKQELKAAKSRIDELIKLSVVRTTNLKGKEDRIHELEEEIAGLQSELHQVKSGMELQLLNAEVKFEQSSAAAKAKIEESTKAFRALSNVVAEKEQQAADLESQISDLLSQVRELKLRDEQNADTSLRRRLHIDTNLDDDIRMSTMVAPSSSAVTESPVTAVNEHPVEKVSELQEISLNIPKGMKLVENAIHDYLFRIYWQYLALVFIM</sequence>
<feature type="compositionally biased region" description="Basic and acidic residues" evidence="2">
    <location>
        <begin position="1968"/>
        <end position="1980"/>
    </location>
</feature>
<dbReference type="STRING" id="246404.A0A507FK29"/>
<dbReference type="OrthoDB" id="2136909at2759"/>
<feature type="coiled-coil region" evidence="1">
    <location>
        <begin position="2302"/>
        <end position="2464"/>
    </location>
</feature>
<feature type="coiled-coil region" evidence="1">
    <location>
        <begin position="1575"/>
        <end position="1658"/>
    </location>
</feature>
<feature type="compositionally biased region" description="Basic and acidic residues" evidence="2">
    <location>
        <begin position="1865"/>
        <end position="1874"/>
    </location>
</feature>
<feature type="compositionally biased region" description="Polar residues" evidence="2">
    <location>
        <begin position="1256"/>
        <end position="1274"/>
    </location>
</feature>
<dbReference type="EMBL" id="QEAP01000072">
    <property type="protein sequence ID" value="TPX75666.1"/>
    <property type="molecule type" value="Genomic_DNA"/>
</dbReference>
<feature type="region of interest" description="Disordered" evidence="2">
    <location>
        <begin position="1845"/>
        <end position="1874"/>
    </location>
</feature>
<gene>
    <name evidence="3" type="ORF">CcCBS67573_g03042</name>
</gene>
<feature type="coiled-coil region" evidence="1">
    <location>
        <begin position="515"/>
        <end position="563"/>
    </location>
</feature>
<feature type="coiled-coil region" evidence="1">
    <location>
        <begin position="1156"/>
        <end position="1239"/>
    </location>
</feature>
<feature type="coiled-coil region" evidence="1">
    <location>
        <begin position="861"/>
        <end position="952"/>
    </location>
</feature>
<feature type="coiled-coil region" evidence="1">
    <location>
        <begin position="218"/>
        <end position="245"/>
    </location>
</feature>
<feature type="compositionally biased region" description="Basic residues" evidence="2">
    <location>
        <begin position="1514"/>
        <end position="1523"/>
    </location>
</feature>
<comment type="caution">
    <text evidence="3">The sequence shown here is derived from an EMBL/GenBank/DDBJ whole genome shotgun (WGS) entry which is preliminary data.</text>
</comment>
<feature type="region of interest" description="Disordered" evidence="2">
    <location>
        <begin position="1961"/>
        <end position="1981"/>
    </location>
</feature>
<evidence type="ECO:0000313" key="4">
    <source>
        <dbReference type="Proteomes" id="UP000320333"/>
    </source>
</evidence>
<dbReference type="Proteomes" id="UP000320333">
    <property type="component" value="Unassembled WGS sequence"/>
</dbReference>
<feature type="region of interest" description="Disordered" evidence="2">
    <location>
        <begin position="473"/>
        <end position="494"/>
    </location>
</feature>
<feature type="coiled-coil region" evidence="1">
    <location>
        <begin position="85"/>
        <end position="126"/>
    </location>
</feature>
<feature type="compositionally biased region" description="Basic and acidic residues" evidence="2">
    <location>
        <begin position="483"/>
        <end position="493"/>
    </location>
</feature>
<feature type="coiled-coil region" evidence="1">
    <location>
        <begin position="1056"/>
        <end position="1090"/>
    </location>
</feature>
<reference evidence="3 4" key="1">
    <citation type="journal article" date="2019" name="Sci. Rep.">
        <title>Comparative genomics of chytrid fungi reveal insights into the obligate biotrophic and pathogenic lifestyle of Synchytrium endobioticum.</title>
        <authorList>
            <person name="van de Vossenberg B.T.L.H."/>
            <person name="Warris S."/>
            <person name="Nguyen H.D.T."/>
            <person name="van Gent-Pelzer M.P.E."/>
            <person name="Joly D.L."/>
            <person name="van de Geest H.C."/>
            <person name="Bonants P.J.M."/>
            <person name="Smith D.S."/>
            <person name="Levesque C.A."/>
            <person name="van der Lee T.A.J."/>
        </authorList>
    </citation>
    <scope>NUCLEOTIDE SEQUENCE [LARGE SCALE GENOMIC DNA]</scope>
    <source>
        <strain evidence="3 4">CBS 675.73</strain>
    </source>
</reference>
<feature type="region of interest" description="Disordered" evidence="2">
    <location>
        <begin position="1251"/>
        <end position="1283"/>
    </location>
</feature>
<keyword evidence="1" id="KW-0175">Coiled coil</keyword>
<protein>
    <submittedName>
        <fullName evidence="3">Uncharacterized protein</fullName>
    </submittedName>
</protein>